<dbReference type="InterPro" id="IPR013087">
    <property type="entry name" value="Znf_C2H2_type"/>
</dbReference>
<name>A0A9Q5N6R9_SANBA</name>
<feature type="domain" description="C2H2-type" evidence="2">
    <location>
        <begin position="527"/>
        <end position="548"/>
    </location>
</feature>
<protein>
    <recommendedName>
        <fullName evidence="2">C2H2-type domain-containing protein</fullName>
    </recommendedName>
</protein>
<accession>A0A9Q5N6R9</accession>
<feature type="compositionally biased region" description="Polar residues" evidence="1">
    <location>
        <begin position="118"/>
        <end position="137"/>
    </location>
</feature>
<evidence type="ECO:0000313" key="3">
    <source>
        <dbReference type="EMBL" id="OCB89312.1"/>
    </source>
</evidence>
<comment type="caution">
    <text evidence="3">The sequence shown here is derived from an EMBL/GenBank/DDBJ whole genome shotgun (WGS) entry which is preliminary data.</text>
</comment>
<feature type="region of interest" description="Disordered" evidence="1">
    <location>
        <begin position="156"/>
        <end position="195"/>
    </location>
</feature>
<feature type="region of interest" description="Disordered" evidence="1">
    <location>
        <begin position="299"/>
        <end position="324"/>
    </location>
</feature>
<feature type="region of interest" description="Disordered" evidence="1">
    <location>
        <begin position="600"/>
        <end position="621"/>
    </location>
</feature>
<feature type="compositionally biased region" description="Polar residues" evidence="1">
    <location>
        <begin position="354"/>
        <end position="372"/>
    </location>
</feature>
<keyword evidence="4" id="KW-1185">Reference proteome</keyword>
<dbReference type="PROSITE" id="PS00028">
    <property type="entry name" value="ZINC_FINGER_C2H2_1"/>
    <property type="match status" value="1"/>
</dbReference>
<evidence type="ECO:0000259" key="2">
    <source>
        <dbReference type="PROSITE" id="PS00028"/>
    </source>
</evidence>
<feature type="compositionally biased region" description="Polar residues" evidence="1">
    <location>
        <begin position="248"/>
        <end position="262"/>
    </location>
</feature>
<dbReference type="AlphaFoldDB" id="A0A9Q5N6R9"/>
<dbReference type="EMBL" id="LNZH02000158">
    <property type="protein sequence ID" value="OCB89312.1"/>
    <property type="molecule type" value="Genomic_DNA"/>
</dbReference>
<reference evidence="3" key="1">
    <citation type="submission" date="2016-06" db="EMBL/GenBank/DDBJ databases">
        <title>Draft Genome sequence of the fungus Inonotus baumii.</title>
        <authorList>
            <person name="Zhu H."/>
            <person name="Lin W."/>
        </authorList>
    </citation>
    <scope>NUCLEOTIDE SEQUENCE</scope>
    <source>
        <strain evidence="3">821</strain>
    </source>
</reference>
<feature type="region of interest" description="Disordered" evidence="1">
    <location>
        <begin position="104"/>
        <end position="144"/>
    </location>
</feature>
<dbReference type="Proteomes" id="UP000757232">
    <property type="component" value="Unassembled WGS sequence"/>
</dbReference>
<feature type="region of interest" description="Disordered" evidence="1">
    <location>
        <begin position="354"/>
        <end position="381"/>
    </location>
</feature>
<feature type="region of interest" description="Disordered" evidence="1">
    <location>
        <begin position="233"/>
        <end position="278"/>
    </location>
</feature>
<feature type="compositionally biased region" description="Polar residues" evidence="1">
    <location>
        <begin position="310"/>
        <end position="324"/>
    </location>
</feature>
<sequence>MSSSSGQPPGEQDQDAERVNYLPSNNSIQNIGDDVYDILLREASSIGVRGTENIPNSDMQSVLEPCDSSVLETLLQLLLQNDSSTSPGATKEPSELSVTLATESDGSALHVSDDYPGGQSTLGCSSDQQETVTSSEVIHSGHSEKALPSSIFHATSNSAQVPSRSVRDPPMPVSSSSRATISTTEQTSTPSNFQVSAAGLNNFNTESDTHKTPPYHVYESTWSEVENRSSKLSSNFGLAESGNERSHPATNMNPFQAQTHPRQPSPPNYLPTYSRDSSANNVTLDQDWLSSSGTFVGGRSFGQFHPKPAQSMSDMTPGPSSQSELPFSAGIESYLPFLRGLEHFPVDRQPETNRVNSNVENPPGNWPQNDAALTSRKRKRTPATITENNISFVLPPRKKTTRRKIAAIVSDSSTFPASGLSVPLEGHMFPVRNTSESRKSKIKKTRKTLRAKRTPTKVIVCSSGEVLPVEIIKDMLGLEYEYPDDHQFPCLFQPCTKTVSRRERNVLSHSKAHLKDDGYRNGMEIPCSHCEARCHSLHSISRHLRDHHFHSSRMSCASCDATINRGTDEVIMRHLHTQAHVNLWQQLGLRWEIRDPSEVNEGLAGDSDLEDTEGEMNKGEF</sequence>
<organism evidence="3 4">
    <name type="scientific">Sanghuangporus baumii</name>
    <name type="common">Phellinus baumii</name>
    <dbReference type="NCBI Taxonomy" id="108892"/>
    <lineage>
        <taxon>Eukaryota</taxon>
        <taxon>Fungi</taxon>
        <taxon>Dikarya</taxon>
        <taxon>Basidiomycota</taxon>
        <taxon>Agaricomycotina</taxon>
        <taxon>Agaricomycetes</taxon>
        <taxon>Hymenochaetales</taxon>
        <taxon>Hymenochaetaceae</taxon>
        <taxon>Sanghuangporus</taxon>
    </lineage>
</organism>
<gene>
    <name evidence="3" type="ORF">A7U60_g3512</name>
</gene>
<evidence type="ECO:0000256" key="1">
    <source>
        <dbReference type="SAM" id="MobiDB-lite"/>
    </source>
</evidence>
<feature type="region of interest" description="Disordered" evidence="1">
    <location>
        <begin position="1"/>
        <end position="27"/>
    </location>
</feature>
<proteinExistence type="predicted"/>
<feature type="compositionally biased region" description="Polar residues" evidence="1">
    <location>
        <begin position="173"/>
        <end position="195"/>
    </location>
</feature>
<evidence type="ECO:0000313" key="4">
    <source>
        <dbReference type="Proteomes" id="UP000757232"/>
    </source>
</evidence>